<evidence type="ECO:0000313" key="1">
    <source>
        <dbReference type="EMBL" id="KAI0039227.1"/>
    </source>
</evidence>
<reference evidence="1" key="2">
    <citation type="journal article" date="2022" name="New Phytol.">
        <title>Evolutionary transition to the ectomycorrhizal habit in the genomes of a hyperdiverse lineage of mushroom-forming fungi.</title>
        <authorList>
            <person name="Looney B."/>
            <person name="Miyauchi S."/>
            <person name="Morin E."/>
            <person name="Drula E."/>
            <person name="Courty P.E."/>
            <person name="Kohler A."/>
            <person name="Kuo A."/>
            <person name="LaButti K."/>
            <person name="Pangilinan J."/>
            <person name="Lipzen A."/>
            <person name="Riley R."/>
            <person name="Andreopoulos W."/>
            <person name="He G."/>
            <person name="Johnson J."/>
            <person name="Nolan M."/>
            <person name="Tritt A."/>
            <person name="Barry K.W."/>
            <person name="Grigoriev I.V."/>
            <person name="Nagy L.G."/>
            <person name="Hibbett D."/>
            <person name="Henrissat B."/>
            <person name="Matheny P.B."/>
            <person name="Labbe J."/>
            <person name="Martin F.M."/>
        </authorList>
    </citation>
    <scope>NUCLEOTIDE SEQUENCE</scope>
    <source>
        <strain evidence="1">FP105234-sp</strain>
    </source>
</reference>
<feature type="non-terminal residue" evidence="1">
    <location>
        <position position="1"/>
    </location>
</feature>
<sequence length="154" mass="16852">LFSATVAAFIIESYKQLSADSGDTTVALLTQLTMQIAALSNGTSLPPPDPIPAFTPSSSAIRVNALWFLSLIMSLTCALAATLMQQWARHYLQVSQRRGAPHKRARIRAYLYQGIDRFGMAGAVEFIPALLHTSVFLFFVGLVDFMFPINNTIA</sequence>
<feature type="non-terminal residue" evidence="1">
    <location>
        <position position="154"/>
    </location>
</feature>
<keyword evidence="2" id="KW-1185">Reference proteome</keyword>
<gene>
    <name evidence="1" type="ORF">FA95DRAFT_1470073</name>
</gene>
<dbReference type="EMBL" id="MU276336">
    <property type="protein sequence ID" value="KAI0039227.1"/>
    <property type="molecule type" value="Genomic_DNA"/>
</dbReference>
<comment type="caution">
    <text evidence="1">The sequence shown here is derived from an EMBL/GenBank/DDBJ whole genome shotgun (WGS) entry which is preliminary data.</text>
</comment>
<dbReference type="Proteomes" id="UP000814033">
    <property type="component" value="Unassembled WGS sequence"/>
</dbReference>
<accession>A0ACB8R5Q3</accession>
<reference evidence="1" key="1">
    <citation type="submission" date="2021-02" db="EMBL/GenBank/DDBJ databases">
        <authorList>
            <consortium name="DOE Joint Genome Institute"/>
            <person name="Ahrendt S."/>
            <person name="Looney B.P."/>
            <person name="Miyauchi S."/>
            <person name="Morin E."/>
            <person name="Drula E."/>
            <person name="Courty P.E."/>
            <person name="Chicoki N."/>
            <person name="Fauchery L."/>
            <person name="Kohler A."/>
            <person name="Kuo A."/>
            <person name="Labutti K."/>
            <person name="Pangilinan J."/>
            <person name="Lipzen A."/>
            <person name="Riley R."/>
            <person name="Andreopoulos W."/>
            <person name="He G."/>
            <person name="Johnson J."/>
            <person name="Barry K.W."/>
            <person name="Grigoriev I.V."/>
            <person name="Nagy L."/>
            <person name="Hibbett D."/>
            <person name="Henrissat B."/>
            <person name="Matheny P.B."/>
            <person name="Labbe J."/>
            <person name="Martin F."/>
        </authorList>
    </citation>
    <scope>NUCLEOTIDE SEQUENCE</scope>
    <source>
        <strain evidence="1">FP105234-sp</strain>
    </source>
</reference>
<organism evidence="1 2">
    <name type="scientific">Auriscalpium vulgare</name>
    <dbReference type="NCBI Taxonomy" id="40419"/>
    <lineage>
        <taxon>Eukaryota</taxon>
        <taxon>Fungi</taxon>
        <taxon>Dikarya</taxon>
        <taxon>Basidiomycota</taxon>
        <taxon>Agaricomycotina</taxon>
        <taxon>Agaricomycetes</taxon>
        <taxon>Russulales</taxon>
        <taxon>Auriscalpiaceae</taxon>
        <taxon>Auriscalpium</taxon>
    </lineage>
</organism>
<evidence type="ECO:0000313" key="2">
    <source>
        <dbReference type="Proteomes" id="UP000814033"/>
    </source>
</evidence>
<name>A0ACB8R5Q3_9AGAM</name>
<proteinExistence type="predicted"/>
<protein>
    <submittedName>
        <fullName evidence="1">Uncharacterized protein</fullName>
    </submittedName>
</protein>